<evidence type="ECO:0000259" key="6">
    <source>
        <dbReference type="PROSITE" id="PS50109"/>
    </source>
</evidence>
<dbReference type="InterPro" id="IPR004358">
    <property type="entry name" value="Sig_transdc_His_kin-like_C"/>
</dbReference>
<proteinExistence type="predicted"/>
<dbReference type="PANTHER" id="PTHR43304:SF1">
    <property type="entry name" value="PAC DOMAIN-CONTAINING PROTEIN"/>
    <property type="match status" value="1"/>
</dbReference>
<sequence length="619" mass="70557">MRAQKLERIKIEDYSLEILNVLESQQTISIIDSIGRLIYVNDNFCNLVEKPKKQLIGEANDILKSHLVADKVYKSLWSAINKGKSWQGVLYYKLNGLKDFWLETALYPINSNQGCQKFLVTYKDVTAYNKFQNSFDKVFSTENSSLKNIDDLILSVNNRAKIIRATDKELTRDYDEVVGFYIYDFIPKDYHKAVRSKIKEVFVDKISNDFQFENNPDKDANELYVSRINPVLDRYGDVSYANITTEYKTKNLKILKQLQDVETKYKSVLKSCDFGIIVITDSHGIIKEWNKGAKLAFGYTEKEVIGKSLKMLIAKDYLDDGIAELLKIKNASTSNKKGETTELVVQKKDGKQFPVELAIHNWYCGKERYFSAVMIDVTKRKNLEKRLQEKSKDLELFLYRSAHDLKAPITSAEGLIELIKLENIDSDTKQLVEMLSTTLSQGKLLFDNLAFASSISQKKGELNIINFEKEVHKTLESLSGLDGYGDIDFNVSINQTKRFLTNRELLCSIFQNLIQNAIIYSKPLSAQFKPKVSIDIQQLSNKMQIVISDNGMGISDENKDKIFDIYYRASNEGKQGTGLGLYIVKCIVEDLNGSISVDTKLGSGTTFKILVPNQINNTK</sequence>
<dbReference type="SUPFAM" id="SSF55874">
    <property type="entry name" value="ATPase domain of HSP90 chaperone/DNA topoisomerase II/histidine kinase"/>
    <property type="match status" value="1"/>
</dbReference>
<dbReference type="SMART" id="SM00387">
    <property type="entry name" value="HATPase_c"/>
    <property type="match status" value="1"/>
</dbReference>
<dbReference type="EMBL" id="JAZHOU010000005">
    <property type="protein sequence ID" value="MEF3080094.1"/>
    <property type="molecule type" value="Genomic_DNA"/>
</dbReference>
<dbReference type="SUPFAM" id="SSF55785">
    <property type="entry name" value="PYP-like sensor domain (PAS domain)"/>
    <property type="match status" value="3"/>
</dbReference>
<gene>
    <name evidence="9" type="ORF">V1468_13850</name>
</gene>
<protein>
    <recommendedName>
        <fullName evidence="2">histidine kinase</fullName>
        <ecNumber evidence="2">2.7.13.3</ecNumber>
    </recommendedName>
</protein>
<evidence type="ECO:0000256" key="1">
    <source>
        <dbReference type="ARBA" id="ARBA00000085"/>
    </source>
</evidence>
<dbReference type="PANTHER" id="PTHR43304">
    <property type="entry name" value="PHYTOCHROME-LIKE PROTEIN CPH1"/>
    <property type="match status" value="1"/>
</dbReference>
<dbReference type="InterPro" id="IPR000700">
    <property type="entry name" value="PAS-assoc_C"/>
</dbReference>
<feature type="domain" description="PAS" evidence="7">
    <location>
        <begin position="277"/>
        <end position="309"/>
    </location>
</feature>
<dbReference type="NCBIfam" id="TIGR00229">
    <property type="entry name" value="sensory_box"/>
    <property type="match status" value="1"/>
</dbReference>
<dbReference type="Pfam" id="PF13426">
    <property type="entry name" value="PAS_9"/>
    <property type="match status" value="2"/>
</dbReference>
<evidence type="ECO:0000259" key="7">
    <source>
        <dbReference type="PROSITE" id="PS50112"/>
    </source>
</evidence>
<dbReference type="InterPro" id="IPR003594">
    <property type="entry name" value="HATPase_dom"/>
</dbReference>
<dbReference type="PRINTS" id="PR00344">
    <property type="entry name" value="BCTRLSENSOR"/>
</dbReference>
<keyword evidence="3" id="KW-0597">Phosphoprotein</keyword>
<dbReference type="Pfam" id="PF02518">
    <property type="entry name" value="HATPase_c"/>
    <property type="match status" value="1"/>
</dbReference>
<dbReference type="InterPro" id="IPR036890">
    <property type="entry name" value="HATPase_C_sf"/>
</dbReference>
<dbReference type="Gene3D" id="3.30.565.10">
    <property type="entry name" value="Histidine kinase-like ATPase, C-terminal domain"/>
    <property type="match status" value="1"/>
</dbReference>
<dbReference type="CDD" id="cd00130">
    <property type="entry name" value="PAS"/>
    <property type="match status" value="2"/>
</dbReference>
<evidence type="ECO:0000256" key="3">
    <source>
        <dbReference type="ARBA" id="ARBA00022553"/>
    </source>
</evidence>
<dbReference type="Gene3D" id="3.30.450.20">
    <property type="entry name" value="PAS domain"/>
    <property type="match status" value="2"/>
</dbReference>
<dbReference type="PROSITE" id="PS50109">
    <property type="entry name" value="HIS_KIN"/>
    <property type="match status" value="1"/>
</dbReference>
<dbReference type="CDD" id="cd00075">
    <property type="entry name" value="HATPase"/>
    <property type="match status" value="1"/>
</dbReference>
<evidence type="ECO:0000256" key="2">
    <source>
        <dbReference type="ARBA" id="ARBA00012438"/>
    </source>
</evidence>
<evidence type="ECO:0000256" key="4">
    <source>
        <dbReference type="ARBA" id="ARBA00022679"/>
    </source>
</evidence>
<dbReference type="InterPro" id="IPR052162">
    <property type="entry name" value="Sensor_kinase/Photoreceptor"/>
</dbReference>
<dbReference type="InterPro" id="IPR005467">
    <property type="entry name" value="His_kinase_dom"/>
</dbReference>
<reference evidence="9 10" key="1">
    <citation type="submission" date="2024-02" db="EMBL/GenBank/DDBJ databases">
        <title>Winogradskyella poriferorum JCM 12885.</title>
        <authorList>
            <person name="Zhang D.-F."/>
            <person name="Fu Z.-Y."/>
        </authorList>
    </citation>
    <scope>NUCLEOTIDE SEQUENCE [LARGE SCALE GENOMIC DNA]</scope>
    <source>
        <strain evidence="9 10">JCM 12885</strain>
    </source>
</reference>
<dbReference type="Proteomes" id="UP001356704">
    <property type="component" value="Unassembled WGS sequence"/>
</dbReference>
<dbReference type="InterPro" id="IPR036097">
    <property type="entry name" value="HisK_dim/P_sf"/>
</dbReference>
<dbReference type="EC" id="2.7.13.3" evidence="2"/>
<dbReference type="RefSeq" id="WP_331810820.1">
    <property type="nucleotide sequence ID" value="NZ_JAZHOU010000005.1"/>
</dbReference>
<dbReference type="SMART" id="SM00091">
    <property type="entry name" value="PAS"/>
    <property type="match status" value="3"/>
</dbReference>
<feature type="domain" description="PAC" evidence="8">
    <location>
        <begin position="339"/>
        <end position="389"/>
    </location>
</feature>
<evidence type="ECO:0000313" key="10">
    <source>
        <dbReference type="Proteomes" id="UP001356704"/>
    </source>
</evidence>
<dbReference type="InterPro" id="IPR035965">
    <property type="entry name" value="PAS-like_dom_sf"/>
</dbReference>
<evidence type="ECO:0000313" key="9">
    <source>
        <dbReference type="EMBL" id="MEF3080094.1"/>
    </source>
</evidence>
<dbReference type="Gene3D" id="1.10.287.130">
    <property type="match status" value="1"/>
</dbReference>
<evidence type="ECO:0000256" key="5">
    <source>
        <dbReference type="ARBA" id="ARBA00022777"/>
    </source>
</evidence>
<dbReference type="InterPro" id="IPR000014">
    <property type="entry name" value="PAS"/>
</dbReference>
<organism evidence="9 10">
    <name type="scientific">Winogradskyella poriferorum</name>
    <dbReference type="NCBI Taxonomy" id="307627"/>
    <lineage>
        <taxon>Bacteria</taxon>
        <taxon>Pseudomonadati</taxon>
        <taxon>Bacteroidota</taxon>
        <taxon>Flavobacteriia</taxon>
        <taxon>Flavobacteriales</taxon>
        <taxon>Flavobacteriaceae</taxon>
        <taxon>Winogradskyella</taxon>
    </lineage>
</organism>
<accession>A0ABU7WAC4</accession>
<keyword evidence="10" id="KW-1185">Reference proteome</keyword>
<dbReference type="SUPFAM" id="SSF47384">
    <property type="entry name" value="Homodimeric domain of signal transducing histidine kinase"/>
    <property type="match status" value="1"/>
</dbReference>
<keyword evidence="4" id="KW-0808">Transferase</keyword>
<comment type="caution">
    <text evidence="9">The sequence shown here is derived from an EMBL/GenBank/DDBJ whole genome shotgun (WGS) entry which is preliminary data.</text>
</comment>
<dbReference type="PROSITE" id="PS50112">
    <property type="entry name" value="PAS"/>
    <property type="match status" value="1"/>
</dbReference>
<keyword evidence="5" id="KW-0418">Kinase</keyword>
<evidence type="ECO:0000259" key="8">
    <source>
        <dbReference type="PROSITE" id="PS50113"/>
    </source>
</evidence>
<dbReference type="PROSITE" id="PS50113">
    <property type="entry name" value="PAC"/>
    <property type="match status" value="1"/>
</dbReference>
<name>A0ABU7WAC4_9FLAO</name>
<feature type="domain" description="Histidine kinase" evidence="6">
    <location>
        <begin position="400"/>
        <end position="615"/>
    </location>
</feature>
<comment type="catalytic activity">
    <reaction evidence="1">
        <text>ATP + protein L-histidine = ADP + protein N-phospho-L-histidine.</text>
        <dbReference type="EC" id="2.7.13.3"/>
    </reaction>
</comment>